<accession>A0A930E1Y1</accession>
<dbReference type="InterPro" id="IPR006054">
    <property type="entry name" value="DnaQ"/>
</dbReference>
<dbReference type="RefSeq" id="WP_278476837.1">
    <property type="nucleotide sequence ID" value="NZ_JABZRE010000002.1"/>
</dbReference>
<proteinExistence type="predicted"/>
<feature type="domain" description="Exonuclease" evidence="4">
    <location>
        <begin position="125"/>
        <end position="299"/>
    </location>
</feature>
<evidence type="ECO:0000256" key="2">
    <source>
        <dbReference type="ARBA" id="ARBA00022801"/>
    </source>
</evidence>
<dbReference type="InterPro" id="IPR012337">
    <property type="entry name" value="RNaseH-like_sf"/>
</dbReference>
<keyword evidence="2" id="KW-0378">Hydrolase</keyword>
<dbReference type="PANTHER" id="PTHR30231:SF4">
    <property type="entry name" value="PROTEIN NEN2"/>
    <property type="match status" value="1"/>
</dbReference>
<dbReference type="InterPro" id="IPR013520">
    <property type="entry name" value="Ribonucl_H"/>
</dbReference>
<sequence>MDYKLTSATNPDFYIHVVKSGEKLTIDTTLLKKAIGKTNKTIAQHETIEDLNFRLRTKEFNSKHAYIEWLSIFLVFANRVQKDFTIEDASFWMTTKAAIKTFSSEENKEKNQKLYIQKVDDFDDTFISLDVESTGLNTTKDSIIQFSAVLYRNGKQDKSFDRFVKPSNGNKISLFTTDLTGIKQEDVDNAKTFSEVWDEFISDFYNGEQLVGQNLKFDLNIIIAELEKINKKLPQIQYADTMSMVKDLYPDLGSGEYKLEKLKKRFLSKETSSLSSHNSLNDCIIAGELYLFLLEQFKKNKWN</sequence>
<evidence type="ECO:0000256" key="1">
    <source>
        <dbReference type="ARBA" id="ARBA00022722"/>
    </source>
</evidence>
<keyword evidence="3 5" id="KW-0269">Exonuclease</keyword>
<dbReference type="PANTHER" id="PTHR30231">
    <property type="entry name" value="DNA POLYMERASE III SUBUNIT EPSILON"/>
    <property type="match status" value="1"/>
</dbReference>
<reference evidence="5" key="1">
    <citation type="submission" date="2020-04" db="EMBL/GenBank/DDBJ databases">
        <title>Deep metagenomics examines the oral microbiome during advanced dental caries in children, revealing novel taxa and co-occurrences with host molecules.</title>
        <authorList>
            <person name="Baker J.L."/>
            <person name="Morton J.T."/>
            <person name="Dinis M."/>
            <person name="Alvarez R."/>
            <person name="Tran N.C."/>
            <person name="Knight R."/>
            <person name="Edlund A."/>
        </authorList>
    </citation>
    <scope>NUCLEOTIDE SEQUENCE</scope>
    <source>
        <strain evidence="5">JCVI_23_bin.11</strain>
    </source>
</reference>
<dbReference type="GO" id="GO:0003887">
    <property type="term" value="F:DNA-directed DNA polymerase activity"/>
    <property type="evidence" value="ECO:0007669"/>
    <property type="project" value="InterPro"/>
</dbReference>
<dbReference type="Pfam" id="PF00929">
    <property type="entry name" value="RNase_T"/>
    <property type="match status" value="1"/>
</dbReference>
<evidence type="ECO:0000313" key="5">
    <source>
        <dbReference type="EMBL" id="MBF1306332.1"/>
    </source>
</evidence>
<dbReference type="InterPro" id="IPR036397">
    <property type="entry name" value="RNaseH_sf"/>
</dbReference>
<dbReference type="Proteomes" id="UP000758611">
    <property type="component" value="Unassembled WGS sequence"/>
</dbReference>
<dbReference type="SMART" id="SM00479">
    <property type="entry name" value="EXOIII"/>
    <property type="match status" value="1"/>
</dbReference>
<keyword evidence="1" id="KW-0540">Nuclease</keyword>
<dbReference type="EMBL" id="JABZRE010000002">
    <property type="protein sequence ID" value="MBF1306332.1"/>
    <property type="molecule type" value="Genomic_DNA"/>
</dbReference>
<gene>
    <name evidence="5" type="ORF">HXM94_00895</name>
</gene>
<dbReference type="NCBIfam" id="TIGR00573">
    <property type="entry name" value="dnaq"/>
    <property type="match status" value="1"/>
</dbReference>
<protein>
    <submittedName>
        <fullName evidence="5">3'-5' exonuclease</fullName>
    </submittedName>
</protein>
<dbReference type="GO" id="GO:0008408">
    <property type="term" value="F:3'-5' exonuclease activity"/>
    <property type="evidence" value="ECO:0007669"/>
    <property type="project" value="TreeGrafter"/>
</dbReference>
<comment type="caution">
    <text evidence="5">The sequence shown here is derived from an EMBL/GenBank/DDBJ whole genome shotgun (WGS) entry which is preliminary data.</text>
</comment>
<organism evidence="5 6">
    <name type="scientific">Parvimonas micra</name>
    <dbReference type="NCBI Taxonomy" id="33033"/>
    <lineage>
        <taxon>Bacteria</taxon>
        <taxon>Bacillati</taxon>
        <taxon>Bacillota</taxon>
        <taxon>Tissierellia</taxon>
        <taxon>Tissierellales</taxon>
        <taxon>Peptoniphilaceae</taxon>
        <taxon>Parvimonas</taxon>
    </lineage>
</organism>
<dbReference type="Gene3D" id="3.30.420.10">
    <property type="entry name" value="Ribonuclease H-like superfamily/Ribonuclease H"/>
    <property type="match status" value="1"/>
</dbReference>
<dbReference type="SUPFAM" id="SSF53098">
    <property type="entry name" value="Ribonuclease H-like"/>
    <property type="match status" value="1"/>
</dbReference>
<evidence type="ECO:0000313" key="6">
    <source>
        <dbReference type="Proteomes" id="UP000758611"/>
    </source>
</evidence>
<dbReference type="GO" id="GO:0006260">
    <property type="term" value="P:DNA replication"/>
    <property type="evidence" value="ECO:0007669"/>
    <property type="project" value="InterPro"/>
</dbReference>
<name>A0A930E1Y1_9FIRM</name>
<dbReference type="FunFam" id="3.30.420.10:FF:000045">
    <property type="entry name" value="3'-5' exonuclease DinG"/>
    <property type="match status" value="1"/>
</dbReference>
<dbReference type="AlphaFoldDB" id="A0A930E1Y1"/>
<evidence type="ECO:0000259" key="4">
    <source>
        <dbReference type="SMART" id="SM00479"/>
    </source>
</evidence>
<evidence type="ECO:0000256" key="3">
    <source>
        <dbReference type="ARBA" id="ARBA00022839"/>
    </source>
</evidence>
<dbReference type="CDD" id="cd06127">
    <property type="entry name" value="DEDDh"/>
    <property type="match status" value="1"/>
</dbReference>
<dbReference type="GO" id="GO:0003677">
    <property type="term" value="F:DNA binding"/>
    <property type="evidence" value="ECO:0007669"/>
    <property type="project" value="InterPro"/>
</dbReference>